<dbReference type="EMBL" id="JAAIKE010000001">
    <property type="protein sequence ID" value="NEX45375.1"/>
    <property type="molecule type" value="Genomic_DNA"/>
</dbReference>
<organism evidence="1 2">
    <name type="scientific">Pseudotabrizicola algicola</name>
    <dbReference type="NCBI Taxonomy" id="2709381"/>
    <lineage>
        <taxon>Bacteria</taxon>
        <taxon>Pseudomonadati</taxon>
        <taxon>Pseudomonadota</taxon>
        <taxon>Alphaproteobacteria</taxon>
        <taxon>Rhodobacterales</taxon>
        <taxon>Paracoccaceae</taxon>
        <taxon>Pseudotabrizicola</taxon>
    </lineage>
</organism>
<name>A0A6B3RM86_9RHOB</name>
<dbReference type="Proteomes" id="UP000481421">
    <property type="component" value="Unassembled WGS sequence"/>
</dbReference>
<comment type="caution">
    <text evidence="1">The sequence shown here is derived from an EMBL/GenBank/DDBJ whole genome shotgun (WGS) entry which is preliminary data.</text>
</comment>
<reference evidence="1 2" key="1">
    <citation type="submission" date="2020-02" db="EMBL/GenBank/DDBJ databases">
        <title>Rhodobacter algicola sp. nov., isolated from microalga culture.</title>
        <authorList>
            <person name="Park C.-Y."/>
        </authorList>
    </citation>
    <scope>NUCLEOTIDE SEQUENCE [LARGE SCALE GENOMIC DNA]</scope>
    <source>
        <strain evidence="1 2">ETT8</strain>
    </source>
</reference>
<dbReference type="AlphaFoldDB" id="A0A6B3RM86"/>
<dbReference type="RefSeq" id="WP_164609376.1">
    <property type="nucleotide sequence ID" value="NZ_JAAIKE010000001.1"/>
</dbReference>
<accession>A0A6B3RM86</accession>
<sequence length="111" mass="11497">MSDLVSALGALAASGQTITYGALARDLGWRMAELTSALESLMEQDARAGRPLRASLCEARLSGGLPARGFFEKASELGFDVSDPAAFAAAHRAASFAVARPVAAGSQNRQD</sequence>
<evidence type="ECO:0000313" key="1">
    <source>
        <dbReference type="EMBL" id="NEX45375.1"/>
    </source>
</evidence>
<evidence type="ECO:0000313" key="2">
    <source>
        <dbReference type="Proteomes" id="UP000481421"/>
    </source>
</evidence>
<gene>
    <name evidence="1" type="ORF">G3572_04110</name>
</gene>
<keyword evidence="2" id="KW-1185">Reference proteome</keyword>
<protein>
    <submittedName>
        <fullName evidence="1">Uncharacterized protein</fullName>
    </submittedName>
</protein>
<proteinExistence type="predicted"/>